<sequence length="580" mass="66006">MRKGKIVFALVFFALTLNAFAQETRTVRGSVSDGTNPMQDVLIAIQGKQEVRVFTDDEGKYEIEAEVGDLLQYSYTGMKDYLVRVEDVTRYLNLVMIPDVEELDEVTVTRSNRKSQQDLAMEYESNPRILKTAFGLLDADTAPAQVRMLDQSSILPVALCILDVIRNRFPGIRTTGNCQEGGAVIFRGGGSVSNQRVGIFDVDGLVFQQVPVWIDVSQIKRMALISSVAYTARYGAVGSGGVVVINTLSGNPASNQIVDRARLRNNYVKEPVLGETAVANSEPTYMSAFREAGTFEEARTAYYRYESQYKSSPYFYLDAYRYFYQTAGAPEFADQIIRENERMVGSNAAMLKALAYMYEEQGRDKLALEVLKDVFILRPNYSQSYLDLAKAYRKVAAYDKSAAIYARYKYLVDENFLLPSDDFSKIIQHESDNLLQLHASQIGANPRKIVSDPYVQNTTRVVVEWNDTEAEFELQFVNPEGQYHTWKHTYVDNEDRIVEEKMSGYSMEEHIIDNALPGLWEVNVRYHGNKSLTPTYLKVTTYYNYGERDQKEEVYTFKLSLKDNWQKLLSINNPGISRVR</sequence>
<dbReference type="InterPro" id="IPR008969">
    <property type="entry name" value="CarboxyPept-like_regulatory"/>
</dbReference>
<keyword evidence="1" id="KW-0732">Signal</keyword>
<gene>
    <name evidence="2" type="ORF">QU605_10400</name>
</gene>
<reference evidence="2" key="1">
    <citation type="submission" date="2023-06" db="EMBL/GenBank/DDBJ databases">
        <title>Robiginitalea aurantiacus sp. nov. and Algoriphagus sediminis sp. nov., isolated from coastal sediment.</title>
        <authorList>
            <person name="Zhou Z.Y."/>
            <person name="An J."/>
            <person name="Jia Y.W."/>
            <person name="Du Z.J."/>
        </authorList>
    </citation>
    <scope>NUCLEOTIDE SEQUENCE</scope>
    <source>
        <strain evidence="2">M39</strain>
    </source>
</reference>
<organism evidence="2 3">
    <name type="scientific">Robiginitalea aurantiaca</name>
    <dbReference type="NCBI Taxonomy" id="3056915"/>
    <lineage>
        <taxon>Bacteria</taxon>
        <taxon>Pseudomonadati</taxon>
        <taxon>Bacteroidota</taxon>
        <taxon>Flavobacteriia</taxon>
        <taxon>Flavobacteriales</taxon>
        <taxon>Flavobacteriaceae</taxon>
        <taxon>Robiginitalea</taxon>
    </lineage>
</organism>
<protein>
    <recommendedName>
        <fullName evidence="4">TonB-dependent receptor plug domain-containing protein</fullName>
    </recommendedName>
</protein>
<dbReference type="SUPFAM" id="SSF49464">
    <property type="entry name" value="Carboxypeptidase regulatory domain-like"/>
    <property type="match status" value="1"/>
</dbReference>
<feature type="signal peptide" evidence="1">
    <location>
        <begin position="1"/>
        <end position="21"/>
    </location>
</feature>
<feature type="chain" id="PRO_5045369621" description="TonB-dependent receptor plug domain-containing protein" evidence="1">
    <location>
        <begin position="22"/>
        <end position="580"/>
    </location>
</feature>
<dbReference type="SUPFAM" id="SSF48452">
    <property type="entry name" value="TPR-like"/>
    <property type="match status" value="1"/>
</dbReference>
<keyword evidence="3" id="KW-1185">Reference proteome</keyword>
<evidence type="ECO:0000313" key="3">
    <source>
        <dbReference type="Proteomes" id="UP001174839"/>
    </source>
</evidence>
<dbReference type="RefSeq" id="WP_289725246.1">
    <property type="nucleotide sequence ID" value="NZ_JAUDUY010000004.1"/>
</dbReference>
<dbReference type="SUPFAM" id="SSF56935">
    <property type="entry name" value="Porins"/>
    <property type="match status" value="1"/>
</dbReference>
<comment type="caution">
    <text evidence="2">The sequence shown here is derived from an EMBL/GenBank/DDBJ whole genome shotgun (WGS) entry which is preliminary data.</text>
</comment>
<dbReference type="InterPro" id="IPR011990">
    <property type="entry name" value="TPR-like_helical_dom_sf"/>
</dbReference>
<dbReference type="Proteomes" id="UP001174839">
    <property type="component" value="Unassembled WGS sequence"/>
</dbReference>
<evidence type="ECO:0000313" key="2">
    <source>
        <dbReference type="EMBL" id="MDM9631885.1"/>
    </source>
</evidence>
<evidence type="ECO:0008006" key="4">
    <source>
        <dbReference type="Google" id="ProtNLM"/>
    </source>
</evidence>
<accession>A0ABT7WG45</accession>
<dbReference type="EMBL" id="JAUDUY010000004">
    <property type="protein sequence ID" value="MDM9631885.1"/>
    <property type="molecule type" value="Genomic_DNA"/>
</dbReference>
<dbReference type="Gene3D" id="1.25.40.10">
    <property type="entry name" value="Tetratricopeptide repeat domain"/>
    <property type="match status" value="1"/>
</dbReference>
<name>A0ABT7WG45_9FLAO</name>
<proteinExistence type="predicted"/>
<evidence type="ECO:0000256" key="1">
    <source>
        <dbReference type="SAM" id="SignalP"/>
    </source>
</evidence>